<evidence type="ECO:0000256" key="3">
    <source>
        <dbReference type="ARBA" id="ARBA00011475"/>
    </source>
</evidence>
<feature type="site" description="Cleavage; by autolysis" evidence="8">
    <location>
        <begin position="189"/>
        <end position="190"/>
    </location>
</feature>
<comment type="caution">
    <text evidence="9">The sequence shown here is derived from an EMBL/GenBank/DDBJ whole genome shotgun (WGS) entry which is preliminary data.</text>
</comment>
<dbReference type="NCBIfam" id="TIGR00120">
    <property type="entry name" value="ArgJ"/>
    <property type="match status" value="1"/>
</dbReference>
<dbReference type="GO" id="GO:0004042">
    <property type="term" value="F:L-glutamate N-acetyltransferase activity"/>
    <property type="evidence" value="ECO:0007669"/>
    <property type="project" value="UniProtKB-UniRule"/>
</dbReference>
<dbReference type="FunFam" id="3.10.20.340:FF:000003">
    <property type="entry name" value="Arginine biosynthesis bifunctional protein ArgJ"/>
    <property type="match status" value="1"/>
</dbReference>
<keyword evidence="10" id="KW-1185">Reference proteome</keyword>
<feature type="site" description="Involved in the stabilization of negative charge on the oxyanion by the formation of the oxyanion hole" evidence="8">
    <location>
        <position position="120"/>
    </location>
</feature>
<dbReference type="AlphaFoldDB" id="A0A157Z969"/>
<feature type="binding site" evidence="8">
    <location>
        <position position="392"/>
    </location>
    <ligand>
        <name>substrate</name>
    </ligand>
</feature>
<comment type="catalytic activity">
    <reaction evidence="8">
        <text>L-glutamate + acetyl-CoA = N-acetyl-L-glutamate + CoA + H(+)</text>
        <dbReference type="Rhea" id="RHEA:24292"/>
        <dbReference type="ChEBI" id="CHEBI:15378"/>
        <dbReference type="ChEBI" id="CHEBI:29985"/>
        <dbReference type="ChEBI" id="CHEBI:44337"/>
        <dbReference type="ChEBI" id="CHEBI:57287"/>
        <dbReference type="ChEBI" id="CHEBI:57288"/>
        <dbReference type="EC" id="2.3.1.1"/>
    </reaction>
</comment>
<dbReference type="UniPathway" id="UPA00068">
    <property type="reaction ID" value="UER00106"/>
</dbReference>
<feature type="chain" id="PRO_5023223716" description="Arginine biosynthesis bifunctional protein ArgJ alpha chain" evidence="8">
    <location>
        <begin position="1"/>
        <end position="189"/>
    </location>
</feature>
<dbReference type="PANTHER" id="PTHR23100">
    <property type="entry name" value="ARGININE BIOSYNTHESIS BIFUNCTIONAL PROTEIN ARGJ"/>
    <property type="match status" value="1"/>
</dbReference>
<comment type="similarity">
    <text evidence="2 8">Belongs to the ArgJ family.</text>
</comment>
<evidence type="ECO:0000313" key="10">
    <source>
        <dbReference type="Proteomes" id="UP000054911"/>
    </source>
</evidence>
<keyword evidence="8" id="KW-0055">Arginine biosynthesis</keyword>
<keyword evidence="6 8" id="KW-0068">Autocatalytic cleavage</keyword>
<evidence type="ECO:0000313" key="9">
    <source>
        <dbReference type="EMBL" id="SAK41487.1"/>
    </source>
</evidence>
<keyword evidence="7 8" id="KW-0012">Acyltransferase</keyword>
<keyword evidence="8" id="KW-0511">Multifunctional enzyme</keyword>
<dbReference type="EMBL" id="FCOE02000001">
    <property type="protein sequence ID" value="SAK41487.1"/>
    <property type="molecule type" value="Genomic_DNA"/>
</dbReference>
<dbReference type="GO" id="GO:0005737">
    <property type="term" value="C:cytoplasm"/>
    <property type="evidence" value="ECO:0007669"/>
    <property type="project" value="UniProtKB-SubCell"/>
</dbReference>
<comment type="catalytic activity">
    <reaction evidence="8">
        <text>N(2)-acetyl-L-ornithine + L-glutamate = N-acetyl-L-glutamate + L-ornithine</text>
        <dbReference type="Rhea" id="RHEA:15349"/>
        <dbReference type="ChEBI" id="CHEBI:29985"/>
        <dbReference type="ChEBI" id="CHEBI:44337"/>
        <dbReference type="ChEBI" id="CHEBI:46911"/>
        <dbReference type="ChEBI" id="CHEBI:57805"/>
        <dbReference type="EC" id="2.3.1.35"/>
    </reaction>
</comment>
<feature type="chain" id="PRO_5023223717" description="Arginine biosynthesis bifunctional protein ArgJ beta chain" evidence="8">
    <location>
        <begin position="190"/>
        <end position="397"/>
    </location>
</feature>
<evidence type="ECO:0000256" key="6">
    <source>
        <dbReference type="ARBA" id="ARBA00022813"/>
    </source>
</evidence>
<dbReference type="Gene3D" id="3.60.70.12">
    <property type="entry name" value="L-amino peptidase D-ALA esterase/amidase"/>
    <property type="match status" value="1"/>
</dbReference>
<evidence type="ECO:0000256" key="5">
    <source>
        <dbReference type="ARBA" id="ARBA00022679"/>
    </source>
</evidence>
<feature type="binding site" evidence="8">
    <location>
        <position position="179"/>
    </location>
    <ligand>
        <name>substrate</name>
    </ligand>
</feature>
<feature type="binding site" evidence="8">
    <location>
        <position position="269"/>
    </location>
    <ligand>
        <name>substrate</name>
    </ligand>
</feature>
<dbReference type="Pfam" id="PF01960">
    <property type="entry name" value="ArgJ"/>
    <property type="match status" value="1"/>
</dbReference>
<dbReference type="SUPFAM" id="SSF56266">
    <property type="entry name" value="DmpA/ArgJ-like"/>
    <property type="match status" value="1"/>
</dbReference>
<feature type="binding site" evidence="8">
    <location>
        <position position="190"/>
    </location>
    <ligand>
        <name>substrate</name>
    </ligand>
</feature>
<keyword evidence="5 8" id="KW-0808">Transferase</keyword>
<dbReference type="EC" id="2.3.1.1" evidence="8"/>
<feature type="active site" description="Nucleophile" evidence="8">
    <location>
        <position position="190"/>
    </location>
</feature>
<dbReference type="STRING" id="1777141.AWB80_00400"/>
<comment type="subunit">
    <text evidence="3 8">Heterotetramer of two alpha and two beta chains.</text>
</comment>
<comment type="function">
    <text evidence="8">Catalyzes two activities which are involved in the cyclic version of arginine biosynthesis: the synthesis of N-acetylglutamate from glutamate and acetyl-CoA as the acetyl donor, and of ornithine by transacetylation between N(2)-acetylornithine and glutamate.</text>
</comment>
<comment type="pathway">
    <text evidence="8">Amino-acid biosynthesis; L-arginine biosynthesis; L-ornithine and N-acetyl-L-glutamate from L-glutamate and N(2)-acetyl-L-ornithine (cyclic): step 1/1.</text>
</comment>
<evidence type="ECO:0000256" key="2">
    <source>
        <dbReference type="ARBA" id="ARBA00006774"/>
    </source>
</evidence>
<dbReference type="Proteomes" id="UP000054911">
    <property type="component" value="Unassembled WGS sequence"/>
</dbReference>
<feature type="site" description="Involved in the stabilization of negative charge on the oxyanion by the formation of the oxyanion hole" evidence="8">
    <location>
        <position position="119"/>
    </location>
</feature>
<feature type="binding site" evidence="8">
    <location>
        <position position="397"/>
    </location>
    <ligand>
        <name>substrate</name>
    </ligand>
</feature>
<comment type="pathway">
    <text evidence="8">Amino-acid biosynthesis; L-arginine biosynthesis; N(2)-acetyl-L-ornithine from L-glutamate: step 1/4.</text>
</comment>
<feature type="binding site" evidence="8">
    <location>
        <position position="157"/>
    </location>
    <ligand>
        <name>substrate</name>
    </ligand>
</feature>
<sequence>MKDRDFISLPLSDASPMPRGFRTFVASAGIKDASRDVAVMFSEVPCAVAGVYTRSHFASPAVRASRRQLIHGSARALLVVSKNANVATGPQGVADLDSLIRRLSGQLAIAPDEVQSAATGVIGRRLPVDRIAKALPSDRDRLTAPADFRAFAQTIMTTDTTPKAVCIPVGNSVLVGVAKGVGMIEPDMATLLVYFFTDAQIAQPILQSSLASVIDETFNCITVDSDTSTSDSCAIFANGLAGPVGADAFKHALVDAASHLATMVMGDGEGVTKIFKVIVEQAESASVAKAIAKSIANSPLVKTAIHGNDPNWGRVAMAIGKCDRNYRIDPERTRISICGIRVYPSSGEPDVLAVRESMRGSRHLDIHVDLAIGDGRAEVLGCDLSPSYVELNSHYTT</sequence>
<keyword evidence="8" id="KW-0028">Amino-acid biosynthesis</keyword>
<comment type="subcellular location">
    <subcellularLocation>
        <location evidence="1 8">Cytoplasm</location>
    </subcellularLocation>
</comment>
<accession>A0A157Z969</accession>
<reference evidence="9" key="1">
    <citation type="submission" date="2016-01" db="EMBL/GenBank/DDBJ databases">
        <authorList>
            <person name="Peeters C."/>
        </authorList>
    </citation>
    <scope>NUCLEOTIDE SEQUENCE [LARGE SCALE GENOMIC DNA]</scope>
    <source>
        <strain evidence="9">LMG 29323</strain>
    </source>
</reference>
<dbReference type="HAMAP" id="MF_01106">
    <property type="entry name" value="ArgJ"/>
    <property type="match status" value="1"/>
</dbReference>
<dbReference type="PANTHER" id="PTHR23100:SF0">
    <property type="entry name" value="ARGININE BIOSYNTHESIS BIFUNCTIONAL PROTEIN ARGJ, MITOCHONDRIAL"/>
    <property type="match status" value="1"/>
</dbReference>
<evidence type="ECO:0000256" key="7">
    <source>
        <dbReference type="ARBA" id="ARBA00023315"/>
    </source>
</evidence>
<proteinExistence type="inferred from homology"/>
<dbReference type="CDD" id="cd02152">
    <property type="entry name" value="OAT"/>
    <property type="match status" value="1"/>
</dbReference>
<name>A0A157Z969_9BURK</name>
<dbReference type="InterPro" id="IPR016117">
    <property type="entry name" value="ArgJ-like_dom_sf"/>
</dbReference>
<dbReference type="GO" id="GO:0006526">
    <property type="term" value="P:L-arginine biosynthetic process"/>
    <property type="evidence" value="ECO:0007669"/>
    <property type="project" value="UniProtKB-UniRule"/>
</dbReference>
<evidence type="ECO:0000256" key="4">
    <source>
        <dbReference type="ARBA" id="ARBA00022490"/>
    </source>
</evidence>
<organism evidence="9 10">
    <name type="scientific">Caballeronia pedi</name>
    <dbReference type="NCBI Taxonomy" id="1777141"/>
    <lineage>
        <taxon>Bacteria</taxon>
        <taxon>Pseudomonadati</taxon>
        <taxon>Pseudomonadota</taxon>
        <taxon>Betaproteobacteria</taxon>
        <taxon>Burkholderiales</taxon>
        <taxon>Burkholderiaceae</taxon>
        <taxon>Caballeronia</taxon>
    </lineage>
</organism>
<dbReference type="Gene3D" id="3.10.20.340">
    <property type="entry name" value="ArgJ beta chain, C-terminal domain"/>
    <property type="match status" value="1"/>
</dbReference>
<dbReference type="InterPro" id="IPR042195">
    <property type="entry name" value="ArgJ_beta_C"/>
</dbReference>
<dbReference type="NCBIfam" id="NF003802">
    <property type="entry name" value="PRK05388.1"/>
    <property type="match status" value="1"/>
</dbReference>
<dbReference type="InterPro" id="IPR002813">
    <property type="entry name" value="Arg_biosynth_ArgJ"/>
</dbReference>
<dbReference type="GO" id="GO:0004358">
    <property type="term" value="F:L-glutamate N-acetyltransferase activity, acting on acetyl-L-ornithine as donor"/>
    <property type="evidence" value="ECO:0007669"/>
    <property type="project" value="UniProtKB-UniRule"/>
</dbReference>
<evidence type="ECO:0000256" key="1">
    <source>
        <dbReference type="ARBA" id="ARBA00004496"/>
    </source>
</evidence>
<dbReference type="GO" id="GO:0006592">
    <property type="term" value="P:ornithine biosynthetic process"/>
    <property type="evidence" value="ECO:0007669"/>
    <property type="project" value="TreeGrafter"/>
</dbReference>
<keyword evidence="4 8" id="KW-0963">Cytoplasm</keyword>
<protein>
    <recommendedName>
        <fullName evidence="8">Arginine biosynthesis bifunctional protein ArgJ</fullName>
    </recommendedName>
    <domain>
        <recommendedName>
            <fullName evidence="8">Glutamate N-acetyltransferase</fullName>
            <ecNumber evidence="8">2.3.1.35</ecNumber>
        </recommendedName>
        <alternativeName>
            <fullName evidence="8">Ornithine acetyltransferase</fullName>
            <shortName evidence="8">OATase</shortName>
        </alternativeName>
        <alternativeName>
            <fullName evidence="8">Ornithine transacetylase</fullName>
        </alternativeName>
    </domain>
    <domain>
        <recommendedName>
            <fullName evidence="8">Amino-acid acetyltransferase</fullName>
            <ecNumber evidence="8">2.3.1.1</ecNumber>
        </recommendedName>
        <alternativeName>
            <fullName evidence="8">N-acetylglutamate synthase</fullName>
            <shortName evidence="8">AGSase</shortName>
        </alternativeName>
    </domain>
    <component>
        <recommendedName>
            <fullName evidence="8">Arginine biosynthesis bifunctional protein ArgJ alpha chain</fullName>
        </recommendedName>
    </component>
    <component>
        <recommendedName>
            <fullName evidence="8">Arginine biosynthesis bifunctional protein ArgJ beta chain</fullName>
        </recommendedName>
    </component>
</protein>
<dbReference type="EC" id="2.3.1.35" evidence="8"/>
<evidence type="ECO:0000256" key="8">
    <source>
        <dbReference type="HAMAP-Rule" id="MF_01106"/>
    </source>
</evidence>
<dbReference type="RefSeq" id="WP_208635590.1">
    <property type="nucleotide sequence ID" value="NZ_FCOE02000001.1"/>
</dbReference>
<gene>
    <name evidence="8" type="primary">argJ</name>
    <name evidence="9" type="ORF">AWB80_00400</name>
</gene>